<dbReference type="SUPFAM" id="SSF52540">
    <property type="entry name" value="P-loop containing nucleoside triphosphate hydrolases"/>
    <property type="match status" value="1"/>
</dbReference>
<feature type="domain" description="ABC transporter" evidence="3">
    <location>
        <begin position="2"/>
        <end position="227"/>
    </location>
</feature>
<reference evidence="5 7" key="2">
    <citation type="submission" date="2016-10" db="EMBL/GenBank/DDBJ databases">
        <authorList>
            <person name="de Groot N.N."/>
        </authorList>
    </citation>
    <scope>NUCLEOTIDE SEQUENCE [LARGE SCALE GENOMIC DNA]</scope>
    <source>
        <strain evidence="5 7">DSM 2895</strain>
    </source>
</reference>
<evidence type="ECO:0000313" key="4">
    <source>
        <dbReference type="EMBL" id="KON95678.1"/>
    </source>
</evidence>
<dbReference type="OrthoDB" id="9804819at2"/>
<dbReference type="Pfam" id="PF00005">
    <property type="entry name" value="ABC_tran"/>
    <property type="match status" value="1"/>
</dbReference>
<keyword evidence="2 4" id="KW-0067">ATP-binding</keyword>
<sequence>MLSVKHLSKEIDGRPTLCEVSFEIEQGSIVGLLGRNGAGKTTLLRTMTGILDPEEGCVEFEGKDVHRFPEYRRQFVYVPDSTEVFVGYTPDEWADFYAAIYPAFNKAYYGQLMERFELPRRKKIKHFSKGMKALTAMIMAFSARVRLILLDEPTNGLDPIVKKQVLAYLVEEVAETGVSLIISSHHLEEIERIADTVIWLKNGRVEEVTVLEQLKNSLHKLQIVFKDEAPAALLEMPNVRVISKVGRVYTVLIEESGTDTVRLFEVEQPLLLEKMPIRLEDVYVFKLGGERHV</sequence>
<dbReference type="RefSeq" id="WP_043066064.1">
    <property type="nucleotide sequence ID" value="NZ_BJOA01000030.1"/>
</dbReference>
<organism evidence="4 6">
    <name type="scientific">Aneurinibacillus migulanus</name>
    <name type="common">Bacillus migulanus</name>
    <dbReference type="NCBI Taxonomy" id="47500"/>
    <lineage>
        <taxon>Bacteria</taxon>
        <taxon>Bacillati</taxon>
        <taxon>Bacillota</taxon>
        <taxon>Bacilli</taxon>
        <taxon>Bacillales</taxon>
        <taxon>Paenibacillaceae</taxon>
        <taxon>Aneurinibacillus group</taxon>
        <taxon>Aneurinibacillus</taxon>
    </lineage>
</organism>
<dbReference type="PANTHER" id="PTHR43158:SF10">
    <property type="entry name" value="ABC TRANSPORTER ATP-BINDING PROTEIN YTRB"/>
    <property type="match status" value="1"/>
</dbReference>
<dbReference type="EMBL" id="LGUG01000004">
    <property type="protein sequence ID" value="KON95678.1"/>
    <property type="molecule type" value="Genomic_DNA"/>
</dbReference>
<dbReference type="InterPro" id="IPR003439">
    <property type="entry name" value="ABC_transporter-like_ATP-bd"/>
</dbReference>
<evidence type="ECO:0000313" key="5">
    <source>
        <dbReference type="EMBL" id="SDI33981.1"/>
    </source>
</evidence>
<dbReference type="Proteomes" id="UP000182836">
    <property type="component" value="Unassembled WGS sequence"/>
</dbReference>
<keyword evidence="1" id="KW-0547">Nucleotide-binding</keyword>
<dbReference type="Proteomes" id="UP000037269">
    <property type="component" value="Unassembled WGS sequence"/>
</dbReference>
<accession>A0A0D1V8J2</accession>
<protein>
    <submittedName>
        <fullName evidence="4">ABC transporter ATP-binding protein</fullName>
    </submittedName>
    <submittedName>
        <fullName evidence="5">ABC-2 type transport system ATP-binding protein</fullName>
    </submittedName>
</protein>
<dbReference type="PROSITE" id="PS50893">
    <property type="entry name" value="ABC_TRANSPORTER_2"/>
    <property type="match status" value="1"/>
</dbReference>
<evidence type="ECO:0000256" key="2">
    <source>
        <dbReference type="ARBA" id="ARBA00022840"/>
    </source>
</evidence>
<dbReference type="GeneID" id="42305439"/>
<dbReference type="EMBL" id="FNED01000003">
    <property type="protein sequence ID" value="SDI33981.1"/>
    <property type="molecule type" value="Genomic_DNA"/>
</dbReference>
<dbReference type="AlphaFoldDB" id="A0A0D1V8J2"/>
<dbReference type="GO" id="GO:0005524">
    <property type="term" value="F:ATP binding"/>
    <property type="evidence" value="ECO:0007669"/>
    <property type="project" value="UniProtKB-KW"/>
</dbReference>
<name>A0A0D1V8J2_ANEMI</name>
<dbReference type="InterPro" id="IPR027417">
    <property type="entry name" value="P-loop_NTPase"/>
</dbReference>
<evidence type="ECO:0000259" key="3">
    <source>
        <dbReference type="PROSITE" id="PS50893"/>
    </source>
</evidence>
<dbReference type="STRING" id="47500.AF333_09515"/>
<evidence type="ECO:0000256" key="1">
    <source>
        <dbReference type="ARBA" id="ARBA00022741"/>
    </source>
</evidence>
<dbReference type="SMART" id="SM00382">
    <property type="entry name" value="AAA"/>
    <property type="match status" value="1"/>
</dbReference>
<proteinExistence type="predicted"/>
<evidence type="ECO:0000313" key="7">
    <source>
        <dbReference type="Proteomes" id="UP000182836"/>
    </source>
</evidence>
<evidence type="ECO:0000313" key="6">
    <source>
        <dbReference type="Proteomes" id="UP000037269"/>
    </source>
</evidence>
<dbReference type="PATRIC" id="fig|47500.8.peg.6963"/>
<gene>
    <name evidence="4" type="ORF">AF333_09515</name>
    <name evidence="5" type="ORF">SAMN04487909_103129</name>
</gene>
<reference evidence="4 6" key="1">
    <citation type="submission" date="2015-07" db="EMBL/GenBank/DDBJ databases">
        <title>Fjat-14205 dsm 2895.</title>
        <authorList>
            <person name="Liu B."/>
            <person name="Wang J."/>
            <person name="Zhu Y."/>
            <person name="Liu G."/>
            <person name="Chen Q."/>
            <person name="Chen Z."/>
            <person name="Lan J."/>
            <person name="Che J."/>
            <person name="Ge C."/>
            <person name="Shi H."/>
            <person name="Pan Z."/>
            <person name="Liu X."/>
        </authorList>
    </citation>
    <scope>NUCLEOTIDE SEQUENCE [LARGE SCALE GENOMIC DNA]</scope>
    <source>
        <strain evidence="4 6">DSM 2895</strain>
    </source>
</reference>
<dbReference type="PANTHER" id="PTHR43158">
    <property type="entry name" value="SKFA PEPTIDE EXPORT ATP-BINDING PROTEIN SKFE"/>
    <property type="match status" value="1"/>
</dbReference>
<dbReference type="Gene3D" id="3.40.50.300">
    <property type="entry name" value="P-loop containing nucleotide triphosphate hydrolases"/>
    <property type="match status" value="1"/>
</dbReference>
<dbReference type="GO" id="GO:0016887">
    <property type="term" value="F:ATP hydrolysis activity"/>
    <property type="evidence" value="ECO:0007669"/>
    <property type="project" value="InterPro"/>
</dbReference>
<keyword evidence="6" id="KW-1185">Reference proteome</keyword>
<dbReference type="CDD" id="cd03230">
    <property type="entry name" value="ABC_DR_subfamily_A"/>
    <property type="match status" value="1"/>
</dbReference>
<dbReference type="InterPro" id="IPR003593">
    <property type="entry name" value="AAA+_ATPase"/>
</dbReference>